<proteinExistence type="predicted"/>
<dbReference type="InParanoid" id="D7G971"/>
<reference evidence="2 3" key="1">
    <citation type="journal article" date="2010" name="Nature">
        <title>The Ectocarpus genome and the independent evolution of multicellularity in brown algae.</title>
        <authorList>
            <person name="Cock J.M."/>
            <person name="Sterck L."/>
            <person name="Rouze P."/>
            <person name="Scornet D."/>
            <person name="Allen A.E."/>
            <person name="Amoutzias G."/>
            <person name="Anthouard V."/>
            <person name="Artiguenave F."/>
            <person name="Aury J.M."/>
            <person name="Badger J.H."/>
            <person name="Beszteri B."/>
            <person name="Billiau K."/>
            <person name="Bonnet E."/>
            <person name="Bothwell J.H."/>
            <person name="Bowler C."/>
            <person name="Boyen C."/>
            <person name="Brownlee C."/>
            <person name="Carrano C.J."/>
            <person name="Charrier B."/>
            <person name="Cho G.Y."/>
            <person name="Coelho S.M."/>
            <person name="Collen J."/>
            <person name="Corre E."/>
            <person name="Da Silva C."/>
            <person name="Delage L."/>
            <person name="Delaroque N."/>
            <person name="Dittami S.M."/>
            <person name="Doulbeau S."/>
            <person name="Elias M."/>
            <person name="Farnham G."/>
            <person name="Gachon C.M."/>
            <person name="Gschloessl B."/>
            <person name="Heesch S."/>
            <person name="Jabbari K."/>
            <person name="Jubin C."/>
            <person name="Kawai H."/>
            <person name="Kimura K."/>
            <person name="Kloareg B."/>
            <person name="Kupper F.C."/>
            <person name="Lang D."/>
            <person name="Le Bail A."/>
            <person name="Leblanc C."/>
            <person name="Lerouge P."/>
            <person name="Lohr M."/>
            <person name="Lopez P.J."/>
            <person name="Martens C."/>
            <person name="Maumus F."/>
            <person name="Michel G."/>
            <person name="Miranda-Saavedra D."/>
            <person name="Morales J."/>
            <person name="Moreau H."/>
            <person name="Motomura T."/>
            <person name="Nagasato C."/>
            <person name="Napoli C.A."/>
            <person name="Nelson D.R."/>
            <person name="Nyvall-Collen P."/>
            <person name="Peters A.F."/>
            <person name="Pommier C."/>
            <person name="Potin P."/>
            <person name="Poulain J."/>
            <person name="Quesneville H."/>
            <person name="Read B."/>
            <person name="Rensing S.A."/>
            <person name="Ritter A."/>
            <person name="Rousvoal S."/>
            <person name="Samanta M."/>
            <person name="Samson G."/>
            <person name="Schroeder D.C."/>
            <person name="Segurens B."/>
            <person name="Strittmatter M."/>
            <person name="Tonon T."/>
            <person name="Tregear J.W."/>
            <person name="Valentin K."/>
            <person name="von Dassow P."/>
            <person name="Yamagishi T."/>
            <person name="Van de Peer Y."/>
            <person name="Wincker P."/>
        </authorList>
    </citation>
    <scope>NUCLEOTIDE SEQUENCE [LARGE SCALE GENOMIC DNA]</scope>
    <source>
        <strain evidence="3">Ec32 / CCAP1310/4</strain>
    </source>
</reference>
<feature type="region of interest" description="Disordered" evidence="1">
    <location>
        <begin position="36"/>
        <end position="87"/>
    </location>
</feature>
<feature type="compositionally biased region" description="Low complexity" evidence="1">
    <location>
        <begin position="72"/>
        <end position="87"/>
    </location>
</feature>
<name>D7G971_ECTSI</name>
<dbReference type="AlphaFoldDB" id="D7G971"/>
<dbReference type="EMBL" id="FN649201">
    <property type="protein sequence ID" value="CBJ28235.1"/>
    <property type="molecule type" value="Genomic_DNA"/>
</dbReference>
<protein>
    <submittedName>
        <fullName evidence="2">Uncharacterized protein</fullName>
    </submittedName>
</protein>
<evidence type="ECO:0000313" key="2">
    <source>
        <dbReference type="EMBL" id="CBJ28235.1"/>
    </source>
</evidence>
<evidence type="ECO:0000256" key="1">
    <source>
        <dbReference type="SAM" id="MobiDB-lite"/>
    </source>
</evidence>
<dbReference type="Proteomes" id="UP000002630">
    <property type="component" value="Linkage Group LG30"/>
</dbReference>
<sequence length="163" mass="16691">MWLRTCALANFLGRCAKLAWTVFVLMVRRQWEAKRNALPGPPAPVLGDDDEEGAPANVAEPEATVPPPPPQGTENVPNAAGEAAGTGVEVEPSRIVAATVSGSALLLSLVPPPPLSARSISAPARLVSTPVVVAADNIISGDVGPAALASATSRVRASTIEYL</sequence>
<evidence type="ECO:0000313" key="3">
    <source>
        <dbReference type="Proteomes" id="UP000002630"/>
    </source>
</evidence>
<accession>D7G971</accession>
<keyword evidence="3" id="KW-1185">Reference proteome</keyword>
<gene>
    <name evidence="2" type="ORF">Esi_0096_0087</name>
</gene>
<dbReference type="EMBL" id="FN649755">
    <property type="protein sequence ID" value="CBJ28235.1"/>
    <property type="molecule type" value="Genomic_DNA"/>
</dbReference>
<organism evidence="2 3">
    <name type="scientific">Ectocarpus siliculosus</name>
    <name type="common">Brown alga</name>
    <name type="synonym">Conferva siliculosa</name>
    <dbReference type="NCBI Taxonomy" id="2880"/>
    <lineage>
        <taxon>Eukaryota</taxon>
        <taxon>Sar</taxon>
        <taxon>Stramenopiles</taxon>
        <taxon>Ochrophyta</taxon>
        <taxon>PX clade</taxon>
        <taxon>Phaeophyceae</taxon>
        <taxon>Ectocarpales</taxon>
        <taxon>Ectocarpaceae</taxon>
        <taxon>Ectocarpus</taxon>
    </lineage>
</organism>